<dbReference type="EMBL" id="JMCC02000093">
    <property type="protein sequence ID" value="KIG13521.1"/>
    <property type="molecule type" value="Genomic_DNA"/>
</dbReference>
<feature type="chain" id="PRO_5002147278" evidence="2">
    <location>
        <begin position="23"/>
        <end position="332"/>
    </location>
</feature>
<keyword evidence="2" id="KW-0732">Signal</keyword>
<sequence length="332" mass="35897">MATMPSATLLLATAITSSLGFSAPPSESSSQSEPPPSPPAESEPTTRRERAGKAPIGVRLKAIAELGALGVVSHHLQLDADGTYFDLRRDGRQDTMFLFGRLAAELEIDDHHEIVLLFQPLRLGTQTVLEDDLVADGVTFPATTGVDLLYSFDFYRVSYAYDFFTDPGDELAIGFSMQFRNFRSSYVSTDGDQAVVSTNFGPVPAIKLRGRHQLDTANFWYGAEVDGFYANLPFINGGDDPIEGLILDASVRAGVTVAKVIKPYLNVRYLGGGSRGTSSDNDGFGDGYTSNWLHTVAVSLGAEVAIPVIVGDRAARDREIAARKAKRKAKRN</sequence>
<name>A0A0C2CQR2_9BACT</name>
<feature type="region of interest" description="Disordered" evidence="1">
    <location>
        <begin position="20"/>
        <end position="52"/>
    </location>
</feature>
<evidence type="ECO:0000313" key="4">
    <source>
        <dbReference type="Proteomes" id="UP000031599"/>
    </source>
</evidence>
<comment type="caution">
    <text evidence="3">The sequence shown here is derived from an EMBL/GenBank/DDBJ whole genome shotgun (WGS) entry which is preliminary data.</text>
</comment>
<dbReference type="AlphaFoldDB" id="A0A0C2CQR2"/>
<evidence type="ECO:0000313" key="3">
    <source>
        <dbReference type="EMBL" id="KIG13521.1"/>
    </source>
</evidence>
<reference evidence="3 4" key="1">
    <citation type="submission" date="2014-12" db="EMBL/GenBank/DDBJ databases">
        <title>Genome assembly of Enhygromyxa salina DSM 15201.</title>
        <authorList>
            <person name="Sharma G."/>
            <person name="Subramanian S."/>
        </authorList>
    </citation>
    <scope>NUCLEOTIDE SEQUENCE [LARGE SCALE GENOMIC DNA]</scope>
    <source>
        <strain evidence="3 4">DSM 15201</strain>
    </source>
</reference>
<proteinExistence type="predicted"/>
<dbReference type="Proteomes" id="UP000031599">
    <property type="component" value="Unassembled WGS sequence"/>
</dbReference>
<accession>A0A0C2CQR2</accession>
<organism evidence="3 4">
    <name type="scientific">Enhygromyxa salina</name>
    <dbReference type="NCBI Taxonomy" id="215803"/>
    <lineage>
        <taxon>Bacteria</taxon>
        <taxon>Pseudomonadati</taxon>
        <taxon>Myxococcota</taxon>
        <taxon>Polyangia</taxon>
        <taxon>Nannocystales</taxon>
        <taxon>Nannocystaceae</taxon>
        <taxon>Enhygromyxa</taxon>
    </lineage>
</organism>
<evidence type="ECO:0000256" key="2">
    <source>
        <dbReference type="SAM" id="SignalP"/>
    </source>
</evidence>
<gene>
    <name evidence="3" type="ORF">DB30_07969</name>
</gene>
<feature type="signal peptide" evidence="2">
    <location>
        <begin position="1"/>
        <end position="22"/>
    </location>
</feature>
<evidence type="ECO:0000256" key="1">
    <source>
        <dbReference type="SAM" id="MobiDB-lite"/>
    </source>
</evidence>
<feature type="compositionally biased region" description="Low complexity" evidence="1">
    <location>
        <begin position="20"/>
        <end position="32"/>
    </location>
</feature>
<protein>
    <submittedName>
        <fullName evidence="3">Uncharacterized protein</fullName>
    </submittedName>
</protein>